<evidence type="ECO:0000313" key="3">
    <source>
        <dbReference type="EMBL" id="AOS64084.1"/>
    </source>
</evidence>
<sequence>MRRILPGPHLPAFVISLIIAVFGALFVASYSIAMGDPHAHAVPIGVVGDASDKERLRGAIDAATGARFEAVDVDSRDAAVEAIGQQRLYGALLMGEDHAELLISSASGASMARIIGQDTTAIEASLGTRLTVLDLHPLSQKDPAGLVLFYMALASTIIGFVGAIQTRVNAGGLTLAGELGWDATRAVLAGLLISVTVGPALGLERFPVLWVWAVLAATMFIVGAVYSIFRILFGNSWGLLPTWVLFVLISNPSSGGVVAPELLPSFYEFMGRWLPTGATVRALRDLTYFPDAIHAEPYLVLGCWLLGAPILFVLLRRRRFGTGPSRAPNRERSTTNPESAGTPDTGNPDATEAR</sequence>
<evidence type="ECO:0000313" key="4">
    <source>
        <dbReference type="Proteomes" id="UP000095210"/>
    </source>
</evidence>
<keyword evidence="4" id="KW-1185">Reference proteome</keyword>
<feature type="transmembrane region" description="Helical" evidence="2">
    <location>
        <begin position="209"/>
        <end position="233"/>
    </location>
</feature>
<keyword evidence="2" id="KW-0812">Transmembrane</keyword>
<keyword evidence="2" id="KW-0472">Membrane</keyword>
<feature type="transmembrane region" description="Helical" evidence="2">
    <location>
        <begin position="185"/>
        <end position="203"/>
    </location>
</feature>
<protein>
    <submittedName>
        <fullName evidence="3">DUF3533 family protein</fullName>
    </submittedName>
</protein>
<accession>A0AAC9HR74</accession>
<organism evidence="3 4">
    <name type="scientific">Actinoalloteichus hymeniacidonis</name>
    <dbReference type="NCBI Taxonomy" id="340345"/>
    <lineage>
        <taxon>Bacteria</taxon>
        <taxon>Bacillati</taxon>
        <taxon>Actinomycetota</taxon>
        <taxon>Actinomycetes</taxon>
        <taxon>Pseudonocardiales</taxon>
        <taxon>Pseudonocardiaceae</taxon>
        <taxon>Actinoalloteichus</taxon>
    </lineage>
</organism>
<name>A0AAC9HR74_9PSEU</name>
<evidence type="ECO:0000256" key="1">
    <source>
        <dbReference type="SAM" id="MobiDB-lite"/>
    </source>
</evidence>
<feature type="compositionally biased region" description="Polar residues" evidence="1">
    <location>
        <begin position="334"/>
        <end position="345"/>
    </location>
</feature>
<dbReference type="KEGG" id="ahm:TL08_16420"/>
<dbReference type="AlphaFoldDB" id="A0AAC9HR74"/>
<feature type="transmembrane region" description="Helical" evidence="2">
    <location>
        <begin position="12"/>
        <end position="33"/>
    </location>
</feature>
<dbReference type="Proteomes" id="UP000095210">
    <property type="component" value="Chromosome"/>
</dbReference>
<feature type="transmembrane region" description="Helical" evidence="2">
    <location>
        <begin position="298"/>
        <end position="315"/>
    </location>
</feature>
<keyword evidence="2" id="KW-1133">Transmembrane helix</keyword>
<feature type="region of interest" description="Disordered" evidence="1">
    <location>
        <begin position="323"/>
        <end position="354"/>
    </location>
</feature>
<reference evidence="4" key="1">
    <citation type="submission" date="2016-03" db="EMBL/GenBank/DDBJ databases">
        <title>Complete genome sequence of the type strain Actinoalloteichus hymeniacidonis DSM 45092.</title>
        <authorList>
            <person name="Schaffert L."/>
            <person name="Albersmeier A."/>
            <person name="Winkler A."/>
            <person name="Kalinowski J."/>
            <person name="Zotchev S."/>
            <person name="Ruckert C."/>
        </authorList>
    </citation>
    <scope>NUCLEOTIDE SEQUENCE [LARGE SCALE GENOMIC DNA]</scope>
    <source>
        <strain evidence="4">HPA177(T) (DSM 45092(T))</strain>
    </source>
</reference>
<feature type="transmembrane region" description="Helical" evidence="2">
    <location>
        <begin position="240"/>
        <end position="259"/>
    </location>
</feature>
<feature type="transmembrane region" description="Helical" evidence="2">
    <location>
        <begin position="144"/>
        <end position="164"/>
    </location>
</feature>
<proteinExistence type="predicted"/>
<dbReference type="EMBL" id="CP014859">
    <property type="protein sequence ID" value="AOS64084.1"/>
    <property type="molecule type" value="Genomic_DNA"/>
</dbReference>
<gene>
    <name evidence="3" type="ORF">TL08_16420</name>
</gene>
<dbReference type="RefSeq" id="WP_069850154.1">
    <property type="nucleotide sequence ID" value="NZ_CP014859.1"/>
</dbReference>
<evidence type="ECO:0000256" key="2">
    <source>
        <dbReference type="SAM" id="Phobius"/>
    </source>
</evidence>